<sequence>MPKITDRSVLTKKSQVTIPKKVREAIGVKPGDEVRFKVKGKTAVVEPVVSNLNKHFGSVKPKKKPEDFKKAREAFEKGVARNVAGDR</sequence>
<dbReference type="Pfam" id="PF04014">
    <property type="entry name" value="MazE_antitoxin"/>
    <property type="match status" value="1"/>
</dbReference>
<dbReference type="NCBIfam" id="TIGR01439">
    <property type="entry name" value="lp_hng_hel_AbrB"/>
    <property type="match status" value="1"/>
</dbReference>
<dbReference type="PANTHER" id="PTHR34860:SF6">
    <property type="entry name" value="REPRESSOR-LIKE PROTEIN SSO7C3"/>
    <property type="match status" value="1"/>
</dbReference>
<dbReference type="PROSITE" id="PS51740">
    <property type="entry name" value="SPOVT_ABRB"/>
    <property type="match status" value="1"/>
</dbReference>
<feature type="domain" description="SpoVT-AbrB" evidence="2">
    <location>
        <begin position="5"/>
        <end position="50"/>
    </location>
</feature>
<dbReference type="InterPro" id="IPR037914">
    <property type="entry name" value="SpoVT-AbrB_sf"/>
</dbReference>
<keyword evidence="1" id="KW-0238">DNA-binding</keyword>
<dbReference type="GO" id="GO:0003677">
    <property type="term" value="F:DNA binding"/>
    <property type="evidence" value="ECO:0007669"/>
    <property type="project" value="UniProtKB-UniRule"/>
</dbReference>
<proteinExistence type="predicted"/>
<dbReference type="InterPro" id="IPR007159">
    <property type="entry name" value="SpoVT-AbrB_dom"/>
</dbReference>
<dbReference type="InterPro" id="IPR052975">
    <property type="entry name" value="Repressor-like_regulatory"/>
</dbReference>
<dbReference type="Proteomes" id="UP000233654">
    <property type="component" value="Unassembled WGS sequence"/>
</dbReference>
<organism evidence="3 4">
    <name type="scientific">Candidatus Anoxymicrobium japonicum</name>
    <dbReference type="NCBI Taxonomy" id="2013648"/>
    <lineage>
        <taxon>Bacteria</taxon>
        <taxon>Bacillati</taxon>
        <taxon>Actinomycetota</taxon>
        <taxon>Candidatus Geothermincolia</taxon>
        <taxon>Candidatus Geothermincolales</taxon>
        <taxon>Candidatus Anoxymicrobiaceae</taxon>
        <taxon>Candidatus Anoxymicrobium</taxon>
    </lineage>
</organism>
<comment type="caution">
    <text evidence="3">The sequence shown here is derived from an EMBL/GenBank/DDBJ whole genome shotgun (WGS) entry which is preliminary data.</text>
</comment>
<accession>A0A2N3G6J3</accession>
<dbReference type="EMBL" id="PHEX01000021">
    <property type="protein sequence ID" value="PKQ28331.1"/>
    <property type="molecule type" value="Genomic_DNA"/>
</dbReference>
<evidence type="ECO:0000259" key="2">
    <source>
        <dbReference type="PROSITE" id="PS51740"/>
    </source>
</evidence>
<dbReference type="AlphaFoldDB" id="A0A2N3G6J3"/>
<evidence type="ECO:0000313" key="4">
    <source>
        <dbReference type="Proteomes" id="UP000233654"/>
    </source>
</evidence>
<evidence type="ECO:0000256" key="1">
    <source>
        <dbReference type="PROSITE-ProRule" id="PRU01076"/>
    </source>
</evidence>
<protein>
    <submittedName>
        <fullName evidence="3">AbrB family transcriptional regulator</fullName>
    </submittedName>
</protein>
<name>A0A2N3G6J3_9ACTN</name>
<dbReference type="PANTHER" id="PTHR34860">
    <property type="entry name" value="REPRESSOR-LIKE PROTEIN SSO7C3"/>
    <property type="match status" value="1"/>
</dbReference>
<gene>
    <name evidence="3" type="ORF">CVT63_03420</name>
</gene>
<dbReference type="SMART" id="SM00966">
    <property type="entry name" value="SpoVT_AbrB"/>
    <property type="match status" value="1"/>
</dbReference>
<evidence type="ECO:0000313" key="3">
    <source>
        <dbReference type="EMBL" id="PKQ28331.1"/>
    </source>
</evidence>
<dbReference type="Gene3D" id="2.10.260.10">
    <property type="match status" value="1"/>
</dbReference>
<dbReference type="SUPFAM" id="SSF89447">
    <property type="entry name" value="AbrB/MazE/MraZ-like"/>
    <property type="match status" value="1"/>
</dbReference>
<reference evidence="3 4" key="1">
    <citation type="journal article" date="2017" name="ISME J.">
        <title>Potential for microbial H2 and metal transformations associated with novel bacteria and archaea in deep terrestrial subsurface sediments.</title>
        <authorList>
            <person name="Hernsdorf A.W."/>
            <person name="Amano Y."/>
            <person name="Miyakawa K."/>
            <person name="Ise K."/>
            <person name="Suzuki Y."/>
            <person name="Anantharaman K."/>
            <person name="Probst A."/>
            <person name="Burstein D."/>
            <person name="Thomas B.C."/>
            <person name="Banfield J.F."/>
        </authorList>
    </citation>
    <scope>NUCLEOTIDE SEQUENCE [LARGE SCALE GENOMIC DNA]</scope>
    <source>
        <strain evidence="3">HGW-Actinobacteria-3</strain>
    </source>
</reference>